<comment type="caution">
    <text evidence="2">The sequence shown here is derived from an EMBL/GenBank/DDBJ whole genome shotgun (WGS) entry which is preliminary data.</text>
</comment>
<reference evidence="2 3" key="1">
    <citation type="submission" date="2018-10" db="EMBL/GenBank/DDBJ databases">
        <title>Genome assembly for a Yunnan-Guizhou Plateau 3E fish, Anabarilius grahami (Regan), and its evolutionary and genetic applications.</title>
        <authorList>
            <person name="Jiang W."/>
        </authorList>
    </citation>
    <scope>NUCLEOTIDE SEQUENCE [LARGE SCALE GENOMIC DNA]</scope>
    <source>
        <strain evidence="2">AG-KIZ</strain>
        <tissue evidence="2">Muscle</tissue>
    </source>
</reference>
<proteinExistence type="predicted"/>
<sequence length="207" mass="23946">MGALREFAKIVIPQFQQMLFISCSSERQNQSTVYPWLTQLTSGAERAMQEVNGWRPATCATALEHLFHDHTLRMVLPFFSPTEAKMHSLHHCKERETEQRLSSREDGDRSWHRRERKERRGMDGGGLTQVKVSGDDGMDVEEEAGVAQMWASPMQIAPQHRANQEGWLPLQRSELPSSHEEERTHERGSCKRQREEASEREECESEE</sequence>
<dbReference type="Proteomes" id="UP000281406">
    <property type="component" value="Unassembled WGS sequence"/>
</dbReference>
<feature type="region of interest" description="Disordered" evidence="1">
    <location>
        <begin position="155"/>
        <end position="207"/>
    </location>
</feature>
<dbReference type="PROSITE" id="PS51257">
    <property type="entry name" value="PROKAR_LIPOPROTEIN"/>
    <property type="match status" value="1"/>
</dbReference>
<keyword evidence="3" id="KW-1185">Reference proteome</keyword>
<feature type="compositionally biased region" description="Basic and acidic residues" evidence="1">
    <location>
        <begin position="91"/>
        <end position="110"/>
    </location>
</feature>
<feature type="compositionally biased region" description="Acidic residues" evidence="1">
    <location>
        <begin position="198"/>
        <end position="207"/>
    </location>
</feature>
<organism evidence="2 3">
    <name type="scientific">Anabarilius grahami</name>
    <name type="common">Kanglang fish</name>
    <name type="synonym">Barilius grahami</name>
    <dbReference type="NCBI Taxonomy" id="495550"/>
    <lineage>
        <taxon>Eukaryota</taxon>
        <taxon>Metazoa</taxon>
        <taxon>Chordata</taxon>
        <taxon>Craniata</taxon>
        <taxon>Vertebrata</taxon>
        <taxon>Euteleostomi</taxon>
        <taxon>Actinopterygii</taxon>
        <taxon>Neopterygii</taxon>
        <taxon>Teleostei</taxon>
        <taxon>Ostariophysi</taxon>
        <taxon>Cypriniformes</taxon>
        <taxon>Xenocyprididae</taxon>
        <taxon>Xenocypridinae</taxon>
        <taxon>Xenocypridinae incertae sedis</taxon>
        <taxon>Anabarilius</taxon>
    </lineage>
</organism>
<evidence type="ECO:0000256" key="1">
    <source>
        <dbReference type="SAM" id="MobiDB-lite"/>
    </source>
</evidence>
<evidence type="ECO:0000313" key="2">
    <source>
        <dbReference type="EMBL" id="ROL53546.1"/>
    </source>
</evidence>
<dbReference type="EMBL" id="RJVU01008328">
    <property type="protein sequence ID" value="ROL53546.1"/>
    <property type="molecule type" value="Genomic_DNA"/>
</dbReference>
<evidence type="ECO:0000313" key="3">
    <source>
        <dbReference type="Proteomes" id="UP000281406"/>
    </source>
</evidence>
<accession>A0A3N0Z4Z4</accession>
<gene>
    <name evidence="2" type="ORF">DPX16_21795</name>
</gene>
<name>A0A3N0Z4Z4_ANAGA</name>
<protein>
    <submittedName>
        <fullName evidence="2">Uncharacterized protein</fullName>
    </submittedName>
</protein>
<feature type="region of interest" description="Disordered" evidence="1">
    <location>
        <begin position="90"/>
        <end position="137"/>
    </location>
</feature>
<feature type="compositionally biased region" description="Basic and acidic residues" evidence="1">
    <location>
        <begin position="177"/>
        <end position="197"/>
    </location>
</feature>
<dbReference type="AlphaFoldDB" id="A0A3N0Z4Z4"/>